<feature type="transmembrane region" description="Helical" evidence="1">
    <location>
        <begin position="41"/>
        <end position="60"/>
    </location>
</feature>
<dbReference type="RefSeq" id="WP_089860760.1">
    <property type="nucleotide sequence ID" value="NZ_FOTI01000011.1"/>
</dbReference>
<name>A0A1I4HHC1_9FIRM</name>
<dbReference type="AlphaFoldDB" id="A0A1I4HHC1"/>
<dbReference type="STRING" id="29563.SAMN02983006_01074"/>
<reference evidence="2 3" key="1">
    <citation type="submission" date="2016-10" db="EMBL/GenBank/DDBJ databases">
        <authorList>
            <person name="de Groot N.N."/>
        </authorList>
    </citation>
    <scope>NUCLEOTIDE SEQUENCE [LARGE SCALE GENOMIC DNA]</scope>
    <source>
        <strain evidence="2 3">ATCC 51327</strain>
    </source>
</reference>
<keyword evidence="1" id="KW-0472">Membrane</keyword>
<organism evidence="2 3">
    <name type="scientific">Halanaerobium salsuginis</name>
    <dbReference type="NCBI Taxonomy" id="29563"/>
    <lineage>
        <taxon>Bacteria</taxon>
        <taxon>Bacillati</taxon>
        <taxon>Bacillota</taxon>
        <taxon>Clostridia</taxon>
        <taxon>Halanaerobiales</taxon>
        <taxon>Halanaerobiaceae</taxon>
        <taxon>Halanaerobium</taxon>
    </lineage>
</organism>
<sequence>MRKEYIFDQKKFLIRVVYAGLLAVLVLLLGVFHISRGSSLKYLWMFVCFLSLYTIITNFISISYPRKIILADNELTFSAFGKSHVYSLTELEGFRIRERHLAKKMYIRVNKPSLFKGRYWIDLRAYNDYQDLNEQFLSLEESLHPDSLKAKIKKNNALYAERKKQNV</sequence>
<evidence type="ECO:0000313" key="2">
    <source>
        <dbReference type="EMBL" id="SFL41093.1"/>
    </source>
</evidence>
<dbReference type="OrthoDB" id="1903708at2"/>
<protein>
    <submittedName>
        <fullName evidence="2">Uncharacterized protein</fullName>
    </submittedName>
</protein>
<keyword evidence="3" id="KW-1185">Reference proteome</keyword>
<dbReference type="EMBL" id="FOTI01000011">
    <property type="protein sequence ID" value="SFL41093.1"/>
    <property type="molecule type" value="Genomic_DNA"/>
</dbReference>
<keyword evidence="1" id="KW-1133">Transmembrane helix</keyword>
<feature type="transmembrane region" description="Helical" evidence="1">
    <location>
        <begin position="12"/>
        <end position="35"/>
    </location>
</feature>
<proteinExistence type="predicted"/>
<dbReference type="Proteomes" id="UP000199006">
    <property type="component" value="Unassembled WGS sequence"/>
</dbReference>
<accession>A0A1I4HHC1</accession>
<evidence type="ECO:0000256" key="1">
    <source>
        <dbReference type="SAM" id="Phobius"/>
    </source>
</evidence>
<gene>
    <name evidence="2" type="ORF">SAMN02983006_01074</name>
</gene>
<keyword evidence="1" id="KW-0812">Transmembrane</keyword>
<evidence type="ECO:0000313" key="3">
    <source>
        <dbReference type="Proteomes" id="UP000199006"/>
    </source>
</evidence>